<reference evidence="3" key="3">
    <citation type="submission" date="2023-12" db="EMBL/GenBank/DDBJ databases">
        <authorList>
            <person name="Sun Q."/>
            <person name="Inoue M."/>
        </authorList>
    </citation>
    <scope>NUCLEOTIDE SEQUENCE</scope>
    <source>
        <strain evidence="3">JCM 10667</strain>
    </source>
</reference>
<sequence>MVTEQTRPRSGEPATPVGDMRPGDHLCLPYVNAEERHAVLTAFLNDGLRAGDALVYLVDGEPAGAAAGRLRHGFGAALDDGRLTVLPTAGADLDTVLESALALGHPGVRIAGEACPSLRGWPGTARFAAFEDAVHRAVARPGSPAMALCQFDRRWFAAEHLREVERHHGGRAGADAVFDDGVLTIVPLFAPPGLRLSGAIDESTLPGLVEALRDAGDGSAHLCLDLSRLEFCDLDGLRTLIRANELSTVLDRQVILRSMPGCMELMMRVCGWDTAPGIVAEATA</sequence>
<comment type="caution">
    <text evidence="4">The sequence shown here is derived from an EMBL/GenBank/DDBJ whole genome shotgun (WGS) entry which is preliminary data.</text>
</comment>
<dbReference type="EMBL" id="JACHMV010000001">
    <property type="protein sequence ID" value="MBB4777594.1"/>
    <property type="molecule type" value="Genomic_DNA"/>
</dbReference>
<name>A0A7W7II88_9ACTN</name>
<feature type="region of interest" description="Disordered" evidence="1">
    <location>
        <begin position="1"/>
        <end position="21"/>
    </location>
</feature>
<evidence type="ECO:0000259" key="2">
    <source>
        <dbReference type="PROSITE" id="PS50801"/>
    </source>
</evidence>
<dbReference type="Gene3D" id="3.30.750.24">
    <property type="entry name" value="STAS domain"/>
    <property type="match status" value="1"/>
</dbReference>
<dbReference type="RefSeq" id="WP_184888149.1">
    <property type="nucleotide sequence ID" value="NZ_BAAAHD010000046.1"/>
</dbReference>
<dbReference type="Proteomes" id="UP000549343">
    <property type="component" value="Unassembled WGS sequence"/>
</dbReference>
<protein>
    <submittedName>
        <fullName evidence="4">Anti-anti-sigma regulatory factor</fullName>
    </submittedName>
</protein>
<evidence type="ECO:0000313" key="6">
    <source>
        <dbReference type="Proteomes" id="UP001501427"/>
    </source>
</evidence>
<evidence type="ECO:0000313" key="3">
    <source>
        <dbReference type="EMBL" id="GAA0579315.1"/>
    </source>
</evidence>
<evidence type="ECO:0000313" key="4">
    <source>
        <dbReference type="EMBL" id="MBB4777594.1"/>
    </source>
</evidence>
<dbReference type="InterPro" id="IPR058548">
    <property type="entry name" value="MlaB-like_STAS"/>
</dbReference>
<reference evidence="4 5" key="2">
    <citation type="submission" date="2020-08" db="EMBL/GenBank/DDBJ databases">
        <title>Sequencing the genomes of 1000 actinobacteria strains.</title>
        <authorList>
            <person name="Klenk H.-P."/>
        </authorList>
    </citation>
    <scope>NUCLEOTIDE SEQUENCE [LARGE SCALE GENOMIC DNA]</scope>
    <source>
        <strain evidence="4 5">DSM 44772</strain>
    </source>
</reference>
<dbReference type="Pfam" id="PF13466">
    <property type="entry name" value="STAS_2"/>
    <property type="match status" value="1"/>
</dbReference>
<organism evidence="4 5">
    <name type="scientific">Actinomadura livida</name>
    <dbReference type="NCBI Taxonomy" id="79909"/>
    <lineage>
        <taxon>Bacteria</taxon>
        <taxon>Bacillati</taxon>
        <taxon>Actinomycetota</taxon>
        <taxon>Actinomycetes</taxon>
        <taxon>Streptosporangiales</taxon>
        <taxon>Thermomonosporaceae</taxon>
        <taxon>Actinomadura</taxon>
    </lineage>
</organism>
<dbReference type="CDD" id="cd07043">
    <property type="entry name" value="STAS_anti-anti-sigma_factors"/>
    <property type="match status" value="1"/>
</dbReference>
<gene>
    <name evidence="4" type="ORF">F4557_006012</name>
    <name evidence="3" type="ORF">GCM10009546_47210</name>
</gene>
<evidence type="ECO:0000256" key="1">
    <source>
        <dbReference type="SAM" id="MobiDB-lite"/>
    </source>
</evidence>
<keyword evidence="6" id="KW-1185">Reference proteome</keyword>
<dbReference type="Pfam" id="PF14417">
    <property type="entry name" value="MEDS"/>
    <property type="match status" value="1"/>
</dbReference>
<dbReference type="InterPro" id="IPR002645">
    <property type="entry name" value="STAS_dom"/>
</dbReference>
<reference evidence="3 6" key="1">
    <citation type="journal article" date="2019" name="Int. J. Syst. Evol. Microbiol.">
        <title>The Global Catalogue of Microorganisms (GCM) 10K type strain sequencing project: providing services to taxonomists for standard genome sequencing and annotation.</title>
        <authorList>
            <consortium name="The Broad Institute Genomics Platform"/>
            <consortium name="The Broad Institute Genome Sequencing Center for Infectious Disease"/>
            <person name="Wu L."/>
            <person name="Ma J."/>
        </authorList>
    </citation>
    <scope>NUCLEOTIDE SEQUENCE [LARGE SCALE GENOMIC DNA]</scope>
    <source>
        <strain evidence="3 6">JCM 10667</strain>
    </source>
</reference>
<dbReference type="AlphaFoldDB" id="A0A7W7II88"/>
<accession>A0A7W7II88</accession>
<proteinExistence type="predicted"/>
<dbReference type="EMBL" id="BAAAHD010000046">
    <property type="protein sequence ID" value="GAA0579315.1"/>
    <property type="molecule type" value="Genomic_DNA"/>
</dbReference>
<dbReference type="Proteomes" id="UP001501427">
    <property type="component" value="Unassembled WGS sequence"/>
</dbReference>
<feature type="compositionally biased region" description="Basic and acidic residues" evidence="1">
    <location>
        <begin position="1"/>
        <end position="10"/>
    </location>
</feature>
<feature type="domain" description="STAS" evidence="2">
    <location>
        <begin position="194"/>
        <end position="243"/>
    </location>
</feature>
<dbReference type="InterPro" id="IPR036513">
    <property type="entry name" value="STAS_dom_sf"/>
</dbReference>
<evidence type="ECO:0000313" key="5">
    <source>
        <dbReference type="Proteomes" id="UP000549343"/>
    </source>
</evidence>
<dbReference type="SUPFAM" id="SSF52091">
    <property type="entry name" value="SpoIIaa-like"/>
    <property type="match status" value="1"/>
</dbReference>
<dbReference type="InterPro" id="IPR025847">
    <property type="entry name" value="MEDS_domain"/>
</dbReference>
<dbReference type="PROSITE" id="PS50801">
    <property type="entry name" value="STAS"/>
    <property type="match status" value="1"/>
</dbReference>